<dbReference type="STRING" id="1225564.AA309_06205"/>
<reference evidence="1 2" key="1">
    <citation type="submission" date="2015-05" db="EMBL/GenBank/DDBJ databases">
        <title>Draft genome sequence of Microvirga vignae strain BR3299, a novel nitrogen fixing bacteria isolated from Brazil semi-aired region.</title>
        <authorList>
            <person name="Zilli J.E."/>
            <person name="Passos S.R."/>
            <person name="Leite J."/>
            <person name="Baldani J.I."/>
            <person name="Xavier G.R."/>
            <person name="Rumjaneck N.G."/>
            <person name="Simoes-Araujo J.L."/>
        </authorList>
    </citation>
    <scope>NUCLEOTIDE SEQUENCE [LARGE SCALE GENOMIC DNA]</scope>
    <source>
        <strain evidence="1 2">BR3299</strain>
    </source>
</reference>
<dbReference type="OrthoDB" id="9792392at2"/>
<comment type="caution">
    <text evidence="1">The sequence shown here is derived from an EMBL/GenBank/DDBJ whole genome shotgun (WGS) entry which is preliminary data.</text>
</comment>
<proteinExistence type="predicted"/>
<keyword evidence="2" id="KW-1185">Reference proteome</keyword>
<dbReference type="EMBL" id="LCYG01000016">
    <property type="protein sequence ID" value="KLK94168.1"/>
    <property type="molecule type" value="Genomic_DNA"/>
</dbReference>
<protein>
    <submittedName>
        <fullName evidence="1">RNA signal recognition particle 4.5S RNA</fullName>
    </submittedName>
</protein>
<dbReference type="RefSeq" id="WP_047188224.1">
    <property type="nucleotide sequence ID" value="NZ_LCYG01000016.1"/>
</dbReference>
<dbReference type="InterPro" id="IPR009874">
    <property type="entry name" value="DUF1428"/>
</dbReference>
<evidence type="ECO:0000313" key="1">
    <source>
        <dbReference type="EMBL" id="KLK94168.1"/>
    </source>
</evidence>
<organism evidence="1 2">
    <name type="scientific">Microvirga vignae</name>
    <dbReference type="NCBI Taxonomy" id="1225564"/>
    <lineage>
        <taxon>Bacteria</taxon>
        <taxon>Pseudomonadati</taxon>
        <taxon>Pseudomonadota</taxon>
        <taxon>Alphaproteobacteria</taxon>
        <taxon>Hyphomicrobiales</taxon>
        <taxon>Methylobacteriaceae</taxon>
        <taxon>Microvirga</taxon>
    </lineage>
</organism>
<evidence type="ECO:0000313" key="2">
    <source>
        <dbReference type="Proteomes" id="UP000035489"/>
    </source>
</evidence>
<sequence length="118" mass="13225">MSYIDGFVIPVPAGKRDAYRKVAAQAAPIFKEHGALRIVECWGDDIPDGEVTDFKKAVKAEGTENVVFSWIVWPSKEARDEGNKKVMADSRLTGAEMPFDAKRMFWGGFQILLDTEEE</sequence>
<dbReference type="Pfam" id="PF07237">
    <property type="entry name" value="DUF1428"/>
    <property type="match status" value="1"/>
</dbReference>
<gene>
    <name evidence="1" type="ORF">AA309_06205</name>
</gene>
<dbReference type="Gene3D" id="3.30.70.100">
    <property type="match status" value="1"/>
</dbReference>
<dbReference type="PIRSF" id="PIRSF007028">
    <property type="entry name" value="UCP007028"/>
    <property type="match status" value="1"/>
</dbReference>
<dbReference type="SUPFAM" id="SSF54909">
    <property type="entry name" value="Dimeric alpha+beta barrel"/>
    <property type="match status" value="1"/>
</dbReference>
<dbReference type="PATRIC" id="fig|1225564.3.peg.1715"/>
<dbReference type="InterPro" id="IPR011008">
    <property type="entry name" value="Dimeric_a/b-barrel"/>
</dbReference>
<dbReference type="Proteomes" id="UP000035489">
    <property type="component" value="Unassembled WGS sequence"/>
</dbReference>
<accession>A0A0H1RG33</accession>
<dbReference type="AlphaFoldDB" id="A0A0H1RG33"/>
<name>A0A0H1RG33_9HYPH</name>